<feature type="domain" description="Solute-binding protein family 5" evidence="2">
    <location>
        <begin position="72"/>
        <end position="427"/>
    </location>
</feature>
<evidence type="ECO:0000256" key="1">
    <source>
        <dbReference type="SAM" id="SignalP"/>
    </source>
</evidence>
<keyword evidence="4" id="KW-1185">Reference proteome</keyword>
<feature type="signal peptide" evidence="1">
    <location>
        <begin position="1"/>
        <end position="24"/>
    </location>
</feature>
<dbReference type="Proteomes" id="UP000032266">
    <property type="component" value="Chromosome"/>
</dbReference>
<organism evidence="3 4">
    <name type="scientific">Gynuella sunshinyii YC6258</name>
    <dbReference type="NCBI Taxonomy" id="1445510"/>
    <lineage>
        <taxon>Bacteria</taxon>
        <taxon>Pseudomonadati</taxon>
        <taxon>Pseudomonadota</taxon>
        <taxon>Gammaproteobacteria</taxon>
        <taxon>Oceanospirillales</taxon>
        <taxon>Saccharospirillaceae</taxon>
        <taxon>Gynuella</taxon>
    </lineage>
</organism>
<dbReference type="OrthoDB" id="9801912at2"/>
<gene>
    <name evidence="3" type="ORF">YC6258_02292</name>
</gene>
<protein>
    <submittedName>
        <fullName evidence="3">ABC-type dipeptide transport system, periplasmic component</fullName>
    </submittedName>
</protein>
<dbReference type="GO" id="GO:0043190">
    <property type="term" value="C:ATP-binding cassette (ABC) transporter complex"/>
    <property type="evidence" value="ECO:0007669"/>
    <property type="project" value="InterPro"/>
</dbReference>
<evidence type="ECO:0000259" key="2">
    <source>
        <dbReference type="Pfam" id="PF00496"/>
    </source>
</evidence>
<dbReference type="InterPro" id="IPR030678">
    <property type="entry name" value="Peptide/Ni-bd"/>
</dbReference>
<dbReference type="Gene3D" id="3.40.190.10">
    <property type="entry name" value="Periplasmic binding protein-like II"/>
    <property type="match status" value="1"/>
</dbReference>
<dbReference type="SUPFAM" id="SSF53850">
    <property type="entry name" value="Periplasmic binding protein-like II"/>
    <property type="match status" value="1"/>
</dbReference>
<dbReference type="STRING" id="1445510.YC6258_02292"/>
<dbReference type="InterPro" id="IPR000914">
    <property type="entry name" value="SBP_5_dom"/>
</dbReference>
<dbReference type="Gene3D" id="3.10.105.10">
    <property type="entry name" value="Dipeptide-binding Protein, Domain 3"/>
    <property type="match status" value="1"/>
</dbReference>
<dbReference type="PIRSF" id="PIRSF002741">
    <property type="entry name" value="MppA"/>
    <property type="match status" value="1"/>
</dbReference>
<name>A0A0C5V4D1_9GAMM</name>
<dbReference type="PATRIC" id="fig|1445510.3.peg.2248"/>
<dbReference type="RefSeq" id="WP_044616881.1">
    <property type="nucleotide sequence ID" value="NZ_CP007142.1"/>
</dbReference>
<dbReference type="GO" id="GO:1904680">
    <property type="term" value="F:peptide transmembrane transporter activity"/>
    <property type="evidence" value="ECO:0007669"/>
    <property type="project" value="TreeGrafter"/>
</dbReference>
<dbReference type="GO" id="GO:0015833">
    <property type="term" value="P:peptide transport"/>
    <property type="evidence" value="ECO:0007669"/>
    <property type="project" value="TreeGrafter"/>
</dbReference>
<dbReference type="GO" id="GO:0030288">
    <property type="term" value="C:outer membrane-bounded periplasmic space"/>
    <property type="evidence" value="ECO:0007669"/>
    <property type="project" value="UniProtKB-ARBA"/>
</dbReference>
<keyword evidence="1" id="KW-0732">Signal</keyword>
<dbReference type="PROSITE" id="PS51257">
    <property type="entry name" value="PROKAR_LIPOPROTEIN"/>
    <property type="match status" value="1"/>
</dbReference>
<feature type="chain" id="PRO_5002183500" evidence="1">
    <location>
        <begin position="25"/>
        <end position="516"/>
    </location>
</feature>
<evidence type="ECO:0000313" key="4">
    <source>
        <dbReference type="Proteomes" id="UP000032266"/>
    </source>
</evidence>
<dbReference type="EMBL" id="CP007142">
    <property type="protein sequence ID" value="AJQ94330.1"/>
    <property type="molecule type" value="Genomic_DNA"/>
</dbReference>
<dbReference type="InterPro" id="IPR039424">
    <property type="entry name" value="SBP_5"/>
</dbReference>
<proteinExistence type="predicted"/>
<accession>A0A0C5V4D1</accession>
<dbReference type="CDD" id="cd08490">
    <property type="entry name" value="PBP2_NikA_DppA_OppA_like_3"/>
    <property type="match status" value="1"/>
</dbReference>
<sequence>MYPTLCKSFSTLVSALLISLLLSACQPRQPDDLLTISGPFEAVSLAPSKSGYVYTRMQILETLINTNDAGELLPGLAQSWEIGDQNRRWTLHLRPQVTFHNGAPLTADTVAHSLQTALGHPGPLLEAGIDSIRAVDPDTVVIQLQQPYLPFTAVLAHYSTAILAPESYADNGDVVELYGTGPYQLTEYTPPHKVKVSRFDEYWGTPAIIAHAEYLTGHRSESRALMVKSGEADIVYNLDPASVDLLKKSDHVQIDSTLIPRSILIKVNNAHPFLNDLKTRKALSLAIDRQGIAANILGAPGTAASQFFGPTMHHWHLAGLPEPVQDLEQAKTLLAEAGWKQSEDGTLIRNGQPFQLRMITYANRPELMLVATAIQAQWAELGIRLDVSMENASAIPSGHADGSLQLALIARNFANIPDPLGTILADFSTAAGGDWGPMNWNNAKAFSLLSAMKTEADANVLAQQRRLLSALLAEDLPMIPVSFYVQQSAVAKRVNGFHFDPFERSFRIAEMNLANL</sequence>
<dbReference type="Pfam" id="PF00496">
    <property type="entry name" value="SBP_bac_5"/>
    <property type="match status" value="1"/>
</dbReference>
<dbReference type="PANTHER" id="PTHR30290">
    <property type="entry name" value="PERIPLASMIC BINDING COMPONENT OF ABC TRANSPORTER"/>
    <property type="match status" value="1"/>
</dbReference>
<reference evidence="3 4" key="1">
    <citation type="submission" date="2014-01" db="EMBL/GenBank/DDBJ databases">
        <title>Full genme sequencing of cellulolytic bacterium Gynuella sunshinyii YC6258T gen. nov., sp. nov.</title>
        <authorList>
            <person name="Khan H."/>
            <person name="Chung E.J."/>
            <person name="Chung Y.R."/>
        </authorList>
    </citation>
    <scope>NUCLEOTIDE SEQUENCE [LARGE SCALE GENOMIC DNA]</scope>
    <source>
        <strain evidence="3 4">YC6258</strain>
    </source>
</reference>
<dbReference type="HOGENOM" id="CLU_017028_7_5_6"/>
<dbReference type="KEGG" id="gsn:YC6258_02292"/>
<evidence type="ECO:0000313" key="3">
    <source>
        <dbReference type="EMBL" id="AJQ94330.1"/>
    </source>
</evidence>
<dbReference type="PANTHER" id="PTHR30290:SF83">
    <property type="entry name" value="ABC TRANSPORTER SUBSTRATE-BINDING PROTEIN"/>
    <property type="match status" value="1"/>
</dbReference>
<dbReference type="AlphaFoldDB" id="A0A0C5V4D1"/>